<comment type="caution">
    <text evidence="1">The sequence shown here is derived from an EMBL/GenBank/DDBJ whole genome shotgun (WGS) entry which is preliminary data.</text>
</comment>
<name>A0ACA9NRI6_9GLOM</name>
<proteinExistence type="predicted"/>
<gene>
    <name evidence="1" type="ORF">SPELUC_LOCUS9674</name>
</gene>
<evidence type="ECO:0000313" key="1">
    <source>
        <dbReference type="EMBL" id="CAG8671217.1"/>
    </source>
</evidence>
<accession>A0ACA9NRI6</accession>
<dbReference type="EMBL" id="CAJVPW010016585">
    <property type="protein sequence ID" value="CAG8671217.1"/>
    <property type="molecule type" value="Genomic_DNA"/>
</dbReference>
<protein>
    <submittedName>
        <fullName evidence="1">2240_t:CDS:1</fullName>
    </submittedName>
</protein>
<dbReference type="Proteomes" id="UP000789366">
    <property type="component" value="Unassembled WGS sequence"/>
</dbReference>
<keyword evidence="2" id="KW-1185">Reference proteome</keyword>
<organism evidence="1 2">
    <name type="scientific">Cetraspora pellucida</name>
    <dbReference type="NCBI Taxonomy" id="1433469"/>
    <lineage>
        <taxon>Eukaryota</taxon>
        <taxon>Fungi</taxon>
        <taxon>Fungi incertae sedis</taxon>
        <taxon>Mucoromycota</taxon>
        <taxon>Glomeromycotina</taxon>
        <taxon>Glomeromycetes</taxon>
        <taxon>Diversisporales</taxon>
        <taxon>Gigasporaceae</taxon>
        <taxon>Cetraspora</taxon>
    </lineage>
</organism>
<sequence>MKEFTDTIHVMTPPRCAYKHKSKRAYFSYSLKDQTFQQGYLGVQPSTIQGNFHLRYKTTKPLLAYSVDIFFKGKIMVEWNDGQNIHSGFKTLFEYGARVWSAESIQHHKLSAIKTTRGKLMTILTTQTADHEQIKMNRFGEITNLDLPFEFLVPNNAFSSITSINSLNAVGKISYYIKAVISRHIPPYKFLQKSSKVVEIRCPIMRWNLPLNTAPQPVTLTKSNVSLECQTTFRQTTFKKGSLILVPIKLVIHDPKIFIKKIFVELRECHLLKVKRQDQIVERSIITSKVPNENLLRIPGTENEYSIEMKLDTSLIDSKHPLNVSMSNDTPPLTRYSDVDIEVTHKIIIKISLRNAQDLILVKAINIVNAINEKEAERLIYGWPNIDSEWRYDQLLLFPPS</sequence>
<evidence type="ECO:0000313" key="2">
    <source>
        <dbReference type="Proteomes" id="UP000789366"/>
    </source>
</evidence>
<reference evidence="1" key="1">
    <citation type="submission" date="2021-06" db="EMBL/GenBank/DDBJ databases">
        <authorList>
            <person name="Kallberg Y."/>
            <person name="Tangrot J."/>
            <person name="Rosling A."/>
        </authorList>
    </citation>
    <scope>NUCLEOTIDE SEQUENCE</scope>
    <source>
        <strain evidence="1">28 12/20/2015</strain>
    </source>
</reference>